<keyword evidence="3" id="KW-1185">Reference proteome</keyword>
<dbReference type="InterPro" id="IPR050706">
    <property type="entry name" value="Cyclic-di-GMP_PDE-like"/>
</dbReference>
<dbReference type="SUPFAM" id="SSF103190">
    <property type="entry name" value="Sensory domain-like"/>
    <property type="match status" value="1"/>
</dbReference>
<dbReference type="EMBL" id="CP002868">
    <property type="protein sequence ID" value="AEJ20250.1"/>
    <property type="molecule type" value="Genomic_DNA"/>
</dbReference>
<dbReference type="PROSITE" id="PS50883">
    <property type="entry name" value="EAL"/>
    <property type="match status" value="1"/>
</dbReference>
<dbReference type="RefSeq" id="WP_013969538.1">
    <property type="nucleotide sequence ID" value="NC_015732.1"/>
</dbReference>
<dbReference type="InterPro" id="IPR001633">
    <property type="entry name" value="EAL_dom"/>
</dbReference>
<organism evidence="2 3">
    <name type="scientific">Gracilinema caldarium (strain ATCC 51460 / DSM 7334 / H1)</name>
    <name type="common">Treponema caldarium</name>
    <dbReference type="NCBI Taxonomy" id="744872"/>
    <lineage>
        <taxon>Bacteria</taxon>
        <taxon>Pseudomonadati</taxon>
        <taxon>Spirochaetota</taxon>
        <taxon>Spirochaetia</taxon>
        <taxon>Spirochaetales</taxon>
        <taxon>Breznakiellaceae</taxon>
        <taxon>Gracilinema</taxon>
    </lineage>
</organism>
<dbReference type="GO" id="GO:0071111">
    <property type="term" value="F:cyclic-guanylate-specific phosphodiesterase activity"/>
    <property type="evidence" value="ECO:0007669"/>
    <property type="project" value="InterPro"/>
</dbReference>
<dbReference type="CDD" id="cd01948">
    <property type="entry name" value="EAL"/>
    <property type="match status" value="1"/>
</dbReference>
<dbReference type="KEGG" id="scd:Spica_2127"/>
<dbReference type="PANTHER" id="PTHR33121:SF76">
    <property type="entry name" value="SIGNALING PROTEIN"/>
    <property type="match status" value="1"/>
</dbReference>
<proteinExistence type="predicted"/>
<evidence type="ECO:0000313" key="3">
    <source>
        <dbReference type="Proteomes" id="UP000000503"/>
    </source>
</evidence>
<dbReference type="Gene3D" id="3.30.450.20">
    <property type="entry name" value="PAS domain"/>
    <property type="match status" value="1"/>
</dbReference>
<dbReference type="STRING" id="744872.Spica_2127"/>
<dbReference type="InterPro" id="IPR035919">
    <property type="entry name" value="EAL_sf"/>
</dbReference>
<dbReference type="Pfam" id="PF00563">
    <property type="entry name" value="EAL"/>
    <property type="match status" value="1"/>
</dbReference>
<sequence>MEIETYIASKNLHTLFQPIVSLKRKSILGFEALSRGREPSSGHTLGYEKLHEIASFENTIVQLDRACRYNALHSWKSYYKKHPESLLFLNFDVTLLNNGVNGSGFFLEMVKSAGIPPENIVIELVERQVQQYEELLSFVETYRKKGFLFAIDDFGEAASNIERLFMIQPEVIKISRTLFHAPMYSETYGKSVLEGLVNLIASLGSLPLLEGVETVPQLYNALDCGIDVIQGFLISHPMAELSDGQLLKTKETLRMVSEISGKYRSQCIQLAKAKSNYLINEAKHMAMIVEMECVELDTDVLLHNLLAIDEQIECLYILSETGVQISETHFRPGLKIKNALFKPAKCGDDHSEKDYFLYIKAGSAHYFSSPYISQATGSYCSTISIVLTQGPLAGHILCIDFATPTPVFRRSSIEYPPDFSKKVDLKCL</sequence>
<dbReference type="HOGENOM" id="CLU_015702_0_1_12"/>
<dbReference type="eggNOG" id="COG2200">
    <property type="taxonomic scope" value="Bacteria"/>
</dbReference>
<dbReference type="SUPFAM" id="SSF141868">
    <property type="entry name" value="EAL domain-like"/>
    <property type="match status" value="1"/>
</dbReference>
<dbReference type="SMART" id="SM00052">
    <property type="entry name" value="EAL"/>
    <property type="match status" value="1"/>
</dbReference>
<evidence type="ECO:0000313" key="2">
    <source>
        <dbReference type="EMBL" id="AEJ20250.1"/>
    </source>
</evidence>
<protein>
    <submittedName>
        <fullName evidence="2">Diguanylate phosphodiesterase</fullName>
    </submittedName>
</protein>
<gene>
    <name evidence="2" type="ordered locus">Spica_2127</name>
</gene>
<name>F8F0W4_GRAC1</name>
<reference evidence="3" key="1">
    <citation type="journal article" date="2013" name="Stand. Genomic Sci.">
        <title>Genome sequence of the thermophilic fresh-water bacterium Spirochaeta caldaria type strain (H1(T)), reclassification of Spirochaeta caldaria, Spirochaeta stenostrepta, and Spirochaeta zuelzerae in the genus Treponema as Treponema caldaria comb. nov., Treponema stenostrepta comb. nov., and Treponema zuelzerae comb. nov., and emendation of the genus Treponema.</title>
        <authorList>
            <person name="Abt B."/>
            <person name="Goker M."/>
            <person name="Scheuner C."/>
            <person name="Han C."/>
            <person name="Lu M."/>
            <person name="Misra M."/>
            <person name="Lapidus A."/>
            <person name="Nolan M."/>
            <person name="Lucas S."/>
            <person name="Hammon N."/>
            <person name="Deshpande S."/>
            <person name="Cheng J.F."/>
            <person name="Tapia R."/>
            <person name="Goodwin L.A."/>
            <person name="Pitluck S."/>
            <person name="Liolios K."/>
            <person name="Pagani I."/>
            <person name="Ivanova N."/>
            <person name="Mavromatis K."/>
            <person name="Mikhailova N."/>
            <person name="Huntemann M."/>
            <person name="Pati A."/>
            <person name="Chen A."/>
            <person name="Palaniappan K."/>
            <person name="Land M."/>
            <person name="Hauser L."/>
            <person name="Jeffries C.D."/>
            <person name="Rohde M."/>
            <person name="Spring S."/>
            <person name="Gronow S."/>
            <person name="Detter J.C."/>
            <person name="Bristow J."/>
            <person name="Eisen J.A."/>
            <person name="Markowitz V."/>
            <person name="Hugenholtz P."/>
            <person name="Kyrpides N.C."/>
            <person name="Woyke T."/>
            <person name="Klenk H.P."/>
        </authorList>
    </citation>
    <scope>NUCLEOTIDE SEQUENCE</scope>
    <source>
        <strain evidence="3">ATCC 51460 / DSM 7334 / H1</strain>
    </source>
</reference>
<evidence type="ECO:0000259" key="1">
    <source>
        <dbReference type="PROSITE" id="PS50883"/>
    </source>
</evidence>
<dbReference type="InterPro" id="IPR029151">
    <property type="entry name" value="Sensor-like_sf"/>
</dbReference>
<dbReference type="CDD" id="cd18773">
    <property type="entry name" value="PDC1_HK_sensor"/>
    <property type="match status" value="1"/>
</dbReference>
<dbReference type="OrthoDB" id="366324at2"/>
<dbReference type="PANTHER" id="PTHR33121">
    <property type="entry name" value="CYCLIC DI-GMP PHOSPHODIESTERASE PDEF"/>
    <property type="match status" value="1"/>
</dbReference>
<dbReference type="AlphaFoldDB" id="F8F0W4"/>
<dbReference type="Gene3D" id="3.20.20.450">
    <property type="entry name" value="EAL domain"/>
    <property type="match status" value="1"/>
</dbReference>
<accession>F8F0W4</accession>
<feature type="domain" description="EAL" evidence="1">
    <location>
        <begin position="1"/>
        <end position="251"/>
    </location>
</feature>
<dbReference type="Proteomes" id="UP000000503">
    <property type="component" value="Chromosome"/>
</dbReference>